<protein>
    <submittedName>
        <fullName evidence="2">Uncharacterized protein</fullName>
    </submittedName>
</protein>
<proteinExistence type="predicted"/>
<feature type="transmembrane region" description="Helical" evidence="1">
    <location>
        <begin position="21"/>
        <end position="42"/>
    </location>
</feature>
<dbReference type="InterPro" id="IPR045749">
    <property type="entry name" value="DUF6090"/>
</dbReference>
<evidence type="ECO:0000313" key="2">
    <source>
        <dbReference type="EMBL" id="RKD92134.1"/>
    </source>
</evidence>
<keyword evidence="1" id="KW-0812">Transmembrane</keyword>
<dbReference type="Proteomes" id="UP000283387">
    <property type="component" value="Unassembled WGS sequence"/>
</dbReference>
<keyword evidence="1" id="KW-1133">Transmembrane helix</keyword>
<gene>
    <name evidence="2" type="ORF">BC643_2504</name>
</gene>
<keyword evidence="1" id="KW-0472">Membrane</keyword>
<name>A0A419W9N4_9BACT</name>
<dbReference type="OrthoDB" id="822590at2"/>
<sequence length="346" mass="40637">MLHFFPKIRYQLASENRVAKYLRYAIGEILLVVIGILIAVQINNWNENRKKNQSVEQLITVLTKDLEFNIVHSSELIEWSYERDSIFQLITTKKVTREMLIKNPNLIIKGGSATRRYPDENLNDILAGENYIPERYSGLVPDLKELKVLLESQKKWETAVLEFNENWAKYQNDNLPWLHQTDPASKEAKLDYYLNDPYYINRLYWYATLQFDENTYDATKISSLSVALLWLINAVKVNPDKIDFMTFMKQHGFVPFEEKDSNASFDSLEYRTQFRMSFPIYNNLGSAVTLKRTSADDGETTTYTLPDSPEFYFFPNLNHGDIWEYSDKNGNVRKYRSTRNGYLIIQ</sequence>
<dbReference type="RefSeq" id="WP_120273377.1">
    <property type="nucleotide sequence ID" value="NZ_RAPN01000001.1"/>
</dbReference>
<dbReference type="AlphaFoldDB" id="A0A419W9N4"/>
<evidence type="ECO:0000313" key="3">
    <source>
        <dbReference type="Proteomes" id="UP000283387"/>
    </source>
</evidence>
<evidence type="ECO:0000256" key="1">
    <source>
        <dbReference type="SAM" id="Phobius"/>
    </source>
</evidence>
<comment type="caution">
    <text evidence="2">The sequence shown here is derived from an EMBL/GenBank/DDBJ whole genome shotgun (WGS) entry which is preliminary data.</text>
</comment>
<keyword evidence="3" id="KW-1185">Reference proteome</keyword>
<accession>A0A419W9N4</accession>
<dbReference type="EMBL" id="RAPN01000001">
    <property type="protein sequence ID" value="RKD92134.1"/>
    <property type="molecule type" value="Genomic_DNA"/>
</dbReference>
<reference evidence="2 3" key="1">
    <citation type="submission" date="2018-09" db="EMBL/GenBank/DDBJ databases">
        <title>Genomic Encyclopedia of Archaeal and Bacterial Type Strains, Phase II (KMG-II): from individual species to whole genera.</title>
        <authorList>
            <person name="Goeker M."/>
        </authorList>
    </citation>
    <scope>NUCLEOTIDE SEQUENCE [LARGE SCALE GENOMIC DNA]</scope>
    <source>
        <strain evidence="2 3">DSM 27148</strain>
    </source>
</reference>
<dbReference type="Pfam" id="PF19578">
    <property type="entry name" value="DUF6090"/>
    <property type="match status" value="1"/>
</dbReference>
<organism evidence="2 3">
    <name type="scientific">Mangrovibacterium diazotrophicum</name>
    <dbReference type="NCBI Taxonomy" id="1261403"/>
    <lineage>
        <taxon>Bacteria</taxon>
        <taxon>Pseudomonadati</taxon>
        <taxon>Bacteroidota</taxon>
        <taxon>Bacteroidia</taxon>
        <taxon>Marinilabiliales</taxon>
        <taxon>Prolixibacteraceae</taxon>
        <taxon>Mangrovibacterium</taxon>
    </lineage>
</organism>